<protein>
    <submittedName>
        <fullName evidence="1">2646_t:CDS:1</fullName>
    </submittedName>
</protein>
<keyword evidence="2" id="KW-1185">Reference proteome</keyword>
<evidence type="ECO:0000313" key="1">
    <source>
        <dbReference type="EMBL" id="CAI2187874.1"/>
    </source>
</evidence>
<dbReference type="OrthoDB" id="5390672at2759"/>
<dbReference type="AlphaFoldDB" id="A0A9W4T047"/>
<comment type="caution">
    <text evidence="1">The sequence shown here is derived from an EMBL/GenBank/DDBJ whole genome shotgun (WGS) entry which is preliminary data.</text>
</comment>
<dbReference type="Proteomes" id="UP001153678">
    <property type="component" value="Unassembled WGS sequence"/>
</dbReference>
<proteinExistence type="predicted"/>
<gene>
    <name evidence="1" type="ORF">FWILDA_LOCUS13299</name>
</gene>
<reference evidence="1" key="1">
    <citation type="submission" date="2022-08" db="EMBL/GenBank/DDBJ databases">
        <authorList>
            <person name="Kallberg Y."/>
            <person name="Tangrot J."/>
            <person name="Rosling A."/>
        </authorList>
    </citation>
    <scope>NUCLEOTIDE SEQUENCE</scope>
    <source>
        <strain evidence="1">Wild A</strain>
    </source>
</reference>
<accession>A0A9W4T047</accession>
<evidence type="ECO:0000313" key="2">
    <source>
        <dbReference type="Proteomes" id="UP001153678"/>
    </source>
</evidence>
<organism evidence="1 2">
    <name type="scientific">Funneliformis geosporum</name>
    <dbReference type="NCBI Taxonomy" id="1117311"/>
    <lineage>
        <taxon>Eukaryota</taxon>
        <taxon>Fungi</taxon>
        <taxon>Fungi incertae sedis</taxon>
        <taxon>Mucoromycota</taxon>
        <taxon>Glomeromycotina</taxon>
        <taxon>Glomeromycetes</taxon>
        <taxon>Glomerales</taxon>
        <taxon>Glomeraceae</taxon>
        <taxon>Funneliformis</taxon>
    </lineage>
</organism>
<sequence length="109" mass="12588">MHLKFYWTIYASRLIKSRVGAMESIISKTAINRIYRNSFVVKRASQKCSPVAFLPGLRRNARLLHYPYALDLGNYLQSLWTRPGGVLVEREDEGLAEVLTLYIIPTLWT</sequence>
<dbReference type="EMBL" id="CAMKVN010004852">
    <property type="protein sequence ID" value="CAI2187874.1"/>
    <property type="molecule type" value="Genomic_DNA"/>
</dbReference>
<name>A0A9W4T047_9GLOM</name>